<reference evidence="5 6" key="1">
    <citation type="journal article" date="2010" name="Stand. Genomic Sci.">
        <title>Complete genome sequence of Aminobacterium colombiense type strain (ALA-1).</title>
        <authorList>
            <person name="Chertkov O."/>
            <person name="Sikorski J."/>
            <person name="Brambilla E."/>
            <person name="Lapidus A."/>
            <person name="Copeland A."/>
            <person name="Glavina Del Rio T."/>
            <person name="Nolan M."/>
            <person name="Lucas S."/>
            <person name="Tice H."/>
            <person name="Cheng J.F."/>
            <person name="Han C."/>
            <person name="Detter J.C."/>
            <person name="Bruce D."/>
            <person name="Tapia R."/>
            <person name="Goodwin L."/>
            <person name="Pitluck S."/>
            <person name="Liolios K."/>
            <person name="Ivanova N."/>
            <person name="Mavromatis K."/>
            <person name="Ovchinnikova G."/>
            <person name="Pati A."/>
            <person name="Chen A."/>
            <person name="Palaniappan K."/>
            <person name="Land M."/>
            <person name="Hauser L."/>
            <person name="Chang Y.J."/>
            <person name="Jeffries C.D."/>
            <person name="Spring S."/>
            <person name="Rohde M."/>
            <person name="Goker M."/>
            <person name="Bristow J."/>
            <person name="Eisen J.A."/>
            <person name="Markowitz V."/>
            <person name="Hugenholtz P."/>
            <person name="Kyrpides N.C."/>
            <person name="Klenk H.P."/>
        </authorList>
    </citation>
    <scope>NUCLEOTIDE SEQUENCE [LARGE SCALE GENOMIC DNA]</scope>
    <source>
        <strain evidence="6">DSM 12261 / ALA-1</strain>
    </source>
</reference>
<accession>D5EHC1</accession>
<dbReference type="PANTHER" id="PTHR43356">
    <property type="entry name" value="PHOSPHATE ACETYLTRANSFERASE"/>
    <property type="match status" value="1"/>
</dbReference>
<comment type="similarity">
    <text evidence="1">Belongs to the phosphate acetyltransferase and butyryltransferase family.</text>
</comment>
<dbReference type="Pfam" id="PF01515">
    <property type="entry name" value="PTA_PTB"/>
    <property type="match status" value="1"/>
</dbReference>
<evidence type="ECO:0000313" key="5">
    <source>
        <dbReference type="EMBL" id="ADE57953.1"/>
    </source>
</evidence>
<gene>
    <name evidence="5" type="ordered locus">Amico_1840</name>
</gene>
<dbReference type="eggNOG" id="COG0280">
    <property type="taxonomic scope" value="Bacteria"/>
</dbReference>
<dbReference type="STRING" id="572547.Amico_1840"/>
<evidence type="ECO:0000256" key="2">
    <source>
        <dbReference type="ARBA" id="ARBA00022679"/>
    </source>
</evidence>
<dbReference type="InterPro" id="IPR050500">
    <property type="entry name" value="Phos_Acetyltrans/Butyryltrans"/>
</dbReference>
<dbReference type="InterPro" id="IPR012147">
    <property type="entry name" value="P_Ac_Bu_trans"/>
</dbReference>
<keyword evidence="6" id="KW-1185">Reference proteome</keyword>
<evidence type="ECO:0000313" key="6">
    <source>
        <dbReference type="Proteomes" id="UP000002366"/>
    </source>
</evidence>
<dbReference type="InterPro" id="IPR002505">
    <property type="entry name" value="PTA_PTB"/>
</dbReference>
<dbReference type="RefSeq" id="WP_013049215.1">
    <property type="nucleotide sequence ID" value="NC_014011.1"/>
</dbReference>
<name>D5EHC1_AMICL</name>
<keyword evidence="3 5" id="KW-0012">Acyltransferase</keyword>
<dbReference type="GO" id="GO:0050182">
    <property type="term" value="F:phosphate butyryltransferase activity"/>
    <property type="evidence" value="ECO:0007669"/>
    <property type="project" value="UniProtKB-EC"/>
</dbReference>
<dbReference type="Proteomes" id="UP000002366">
    <property type="component" value="Chromosome"/>
</dbReference>
<dbReference type="HOGENOM" id="CLU_056531_0_0_0"/>
<dbReference type="KEGG" id="aco:Amico_1840"/>
<dbReference type="EC" id="2.3.1.19" evidence="5"/>
<sequence length="311" mass="33269">MEQIRSLSQLLEYAKKIGAEKGPKKVSVAMAEDAGLLSAIEEARVAGFAEAILVGRKEKMEEAAKAAGVDLSNYEVVDEPRGETAMAMTSVEKVSSGQAHIYMKGQLHTNNFLRGMLNKEVGLRKGKNTISHCYFHSVEGFDRVFFVADAAFNMYPDLSAKADILQNTVNFARAFGVQEPKAAVLAAVEVVNPDMPCTLEAAALTVMNRRGQIKNCIVDGPFALDNAVSEESARTKGIVSPVAGNADVLLVPDIEAGNMMVKALVYFSKNETAGLILGAAAPVILTSRADTPRAKMLSIAAAVVLSSFEER</sequence>
<keyword evidence="2 5" id="KW-0808">Transferase</keyword>
<proteinExistence type="inferred from homology"/>
<organism evidence="5 6">
    <name type="scientific">Aminobacterium colombiense (strain DSM 12261 / ALA-1)</name>
    <dbReference type="NCBI Taxonomy" id="572547"/>
    <lineage>
        <taxon>Bacteria</taxon>
        <taxon>Thermotogati</taxon>
        <taxon>Synergistota</taxon>
        <taxon>Synergistia</taxon>
        <taxon>Synergistales</taxon>
        <taxon>Aminobacteriaceae</taxon>
        <taxon>Aminobacterium</taxon>
    </lineage>
</organism>
<dbReference type="EMBL" id="CP001997">
    <property type="protein sequence ID" value="ADE57953.1"/>
    <property type="molecule type" value="Genomic_DNA"/>
</dbReference>
<feature type="domain" description="Phosphate acetyl/butaryl transferase" evidence="4">
    <location>
        <begin position="88"/>
        <end position="302"/>
    </location>
</feature>
<evidence type="ECO:0000256" key="3">
    <source>
        <dbReference type="ARBA" id="ARBA00023315"/>
    </source>
</evidence>
<dbReference type="PIRSF" id="PIRSF000428">
    <property type="entry name" value="P_Ac_trans"/>
    <property type="match status" value="1"/>
</dbReference>
<dbReference type="NCBIfam" id="NF006045">
    <property type="entry name" value="PRK08190.1"/>
    <property type="match status" value="1"/>
</dbReference>
<dbReference type="SUPFAM" id="SSF53659">
    <property type="entry name" value="Isocitrate/Isopropylmalate dehydrogenase-like"/>
    <property type="match status" value="1"/>
</dbReference>
<dbReference type="PANTHER" id="PTHR43356:SF2">
    <property type="entry name" value="PHOSPHATE ACETYLTRANSFERASE"/>
    <property type="match status" value="1"/>
</dbReference>
<dbReference type="OrthoDB" id="9774179at2"/>
<dbReference type="Gene3D" id="3.40.718.10">
    <property type="entry name" value="Isopropylmalate Dehydrogenase"/>
    <property type="match status" value="1"/>
</dbReference>
<evidence type="ECO:0000259" key="4">
    <source>
        <dbReference type="Pfam" id="PF01515"/>
    </source>
</evidence>
<evidence type="ECO:0000256" key="1">
    <source>
        <dbReference type="ARBA" id="ARBA00005656"/>
    </source>
</evidence>
<dbReference type="AlphaFoldDB" id="D5EHC1"/>
<protein>
    <submittedName>
        <fullName evidence="5">Phosphate butyryltransferase</fullName>
        <ecNumber evidence="5">2.3.1.19</ecNumber>
    </submittedName>
</protein>